<feature type="modified residue" description="N6-lipoyllysine" evidence="3 4">
    <location>
        <position position="65"/>
    </location>
</feature>
<evidence type="ECO:0000313" key="9">
    <source>
        <dbReference type="Proteomes" id="UP000256345"/>
    </source>
</evidence>
<evidence type="ECO:0000256" key="4">
    <source>
        <dbReference type="PIRSR" id="PIRSR617453-50"/>
    </source>
</evidence>
<dbReference type="GO" id="GO:0009249">
    <property type="term" value="P:protein lipoylation"/>
    <property type="evidence" value="ECO:0007669"/>
    <property type="project" value="TreeGrafter"/>
</dbReference>
<dbReference type="InterPro" id="IPR003016">
    <property type="entry name" value="2-oxoA_DH_lipoyl-BS"/>
</dbReference>
<reference evidence="6 8" key="1">
    <citation type="submission" date="2015-05" db="EMBL/GenBank/DDBJ databases">
        <title>Genome assembly of Archangium gephyra DSM 2261.</title>
        <authorList>
            <person name="Sharma G."/>
            <person name="Subramanian S."/>
        </authorList>
    </citation>
    <scope>NUCLEOTIDE SEQUENCE [LARGE SCALE GENOMIC DNA]</scope>
    <source>
        <strain evidence="6 8">DSM 2261</strain>
    </source>
</reference>
<reference evidence="7 9" key="2">
    <citation type="submission" date="2018-08" db="EMBL/GenBank/DDBJ databases">
        <title>Genomic Encyclopedia of Archaeal and Bacterial Type Strains, Phase II (KMG-II): from individual species to whole genera.</title>
        <authorList>
            <person name="Goeker M."/>
        </authorList>
    </citation>
    <scope>NUCLEOTIDE SEQUENCE [LARGE SCALE GENOMIC DNA]</scope>
    <source>
        <strain evidence="7 9">DSM 2261</strain>
    </source>
</reference>
<dbReference type="Proteomes" id="UP000256345">
    <property type="component" value="Unassembled WGS sequence"/>
</dbReference>
<dbReference type="EMBL" id="QUMU01000002">
    <property type="protein sequence ID" value="REG35694.1"/>
    <property type="molecule type" value="Genomic_DNA"/>
</dbReference>
<evidence type="ECO:0000313" key="6">
    <source>
        <dbReference type="EMBL" id="AKJ04990.1"/>
    </source>
</evidence>
<name>A0AAC8QC85_9BACT</name>
<evidence type="ECO:0000256" key="2">
    <source>
        <dbReference type="ARBA" id="ARBA00022823"/>
    </source>
</evidence>
<protein>
    <recommendedName>
        <fullName evidence="3">Glycine cleavage system H protein</fullName>
    </recommendedName>
</protein>
<evidence type="ECO:0000256" key="3">
    <source>
        <dbReference type="HAMAP-Rule" id="MF_00272"/>
    </source>
</evidence>
<evidence type="ECO:0000313" key="8">
    <source>
        <dbReference type="Proteomes" id="UP000035579"/>
    </source>
</evidence>
<comment type="similarity">
    <text evidence="1 3">Belongs to the GcvH family.</text>
</comment>
<feature type="domain" description="Lipoyl-binding" evidence="5">
    <location>
        <begin position="24"/>
        <end position="106"/>
    </location>
</feature>
<dbReference type="RefSeq" id="WP_047858638.1">
    <property type="nucleotide sequence ID" value="NZ_CP011509.1"/>
</dbReference>
<dbReference type="GO" id="GO:0019464">
    <property type="term" value="P:glycine decarboxylation via glycine cleavage system"/>
    <property type="evidence" value="ECO:0007669"/>
    <property type="project" value="UniProtKB-UniRule"/>
</dbReference>
<dbReference type="SUPFAM" id="SSF51230">
    <property type="entry name" value="Single hybrid motif"/>
    <property type="match status" value="1"/>
</dbReference>
<dbReference type="NCBIfam" id="TIGR00527">
    <property type="entry name" value="gcvH"/>
    <property type="match status" value="1"/>
</dbReference>
<comment type="subunit">
    <text evidence="3">The glycine cleavage system is composed of four proteins: P, T, L and H.</text>
</comment>
<dbReference type="PROSITE" id="PS50968">
    <property type="entry name" value="BIOTINYL_LIPOYL"/>
    <property type="match status" value="1"/>
</dbReference>
<dbReference type="PANTHER" id="PTHR11715:SF3">
    <property type="entry name" value="GLYCINE CLEAVAGE SYSTEM H PROTEIN-RELATED"/>
    <property type="match status" value="1"/>
</dbReference>
<evidence type="ECO:0000313" key="7">
    <source>
        <dbReference type="EMBL" id="REG35694.1"/>
    </source>
</evidence>
<sequence>MAGNIPQNLKYTKEHEWARSEGNRVVVGVTQHAVEALGDVVFVELPKVGATVTSGKQFGVIESTKAVSELYSPLSGKVVKVNDALSNDPQTINSDPYGAGWIIELEPSDTKELASLMDASAYGDLLKNS</sequence>
<dbReference type="Proteomes" id="UP000035579">
    <property type="component" value="Chromosome"/>
</dbReference>
<dbReference type="InterPro" id="IPR011053">
    <property type="entry name" value="Single_hybrid_motif"/>
</dbReference>
<dbReference type="HAMAP" id="MF_00272">
    <property type="entry name" value="GcvH"/>
    <property type="match status" value="1"/>
</dbReference>
<keyword evidence="9" id="KW-1185">Reference proteome</keyword>
<keyword evidence="2 3" id="KW-0450">Lipoyl</keyword>
<dbReference type="InterPro" id="IPR033753">
    <property type="entry name" value="GCV_H/Fam206"/>
</dbReference>
<comment type="function">
    <text evidence="3">The glycine cleavage system catalyzes the degradation of glycine. The H protein shuttles the methylamine group of glycine from the P protein to the T protein.</text>
</comment>
<proteinExistence type="inferred from homology"/>
<dbReference type="InterPro" id="IPR002930">
    <property type="entry name" value="GCV_H"/>
</dbReference>
<gene>
    <name evidence="3" type="primary">gcvH</name>
    <name evidence="6" type="ORF">AA314_06616</name>
    <name evidence="7" type="ORF">ATI61_10262</name>
</gene>
<dbReference type="KEGG" id="age:AA314_06616"/>
<dbReference type="InterPro" id="IPR000089">
    <property type="entry name" value="Biotin_lipoyl"/>
</dbReference>
<dbReference type="PANTHER" id="PTHR11715">
    <property type="entry name" value="GLYCINE CLEAVAGE SYSTEM H PROTEIN"/>
    <property type="match status" value="1"/>
</dbReference>
<dbReference type="EMBL" id="CP011509">
    <property type="protein sequence ID" value="AKJ04990.1"/>
    <property type="molecule type" value="Genomic_DNA"/>
</dbReference>
<organism evidence="6 8">
    <name type="scientific">Archangium gephyra</name>
    <dbReference type="NCBI Taxonomy" id="48"/>
    <lineage>
        <taxon>Bacteria</taxon>
        <taxon>Pseudomonadati</taxon>
        <taxon>Myxococcota</taxon>
        <taxon>Myxococcia</taxon>
        <taxon>Myxococcales</taxon>
        <taxon>Cystobacterineae</taxon>
        <taxon>Archangiaceae</taxon>
        <taxon>Archangium</taxon>
    </lineage>
</organism>
<dbReference type="GO" id="GO:0005960">
    <property type="term" value="C:glycine cleavage complex"/>
    <property type="evidence" value="ECO:0007669"/>
    <property type="project" value="InterPro"/>
</dbReference>
<evidence type="ECO:0000256" key="1">
    <source>
        <dbReference type="ARBA" id="ARBA00009249"/>
    </source>
</evidence>
<dbReference type="AlphaFoldDB" id="A0AAC8QC85"/>
<dbReference type="Pfam" id="PF01597">
    <property type="entry name" value="GCV_H"/>
    <property type="match status" value="1"/>
</dbReference>
<dbReference type="PROSITE" id="PS00189">
    <property type="entry name" value="LIPOYL"/>
    <property type="match status" value="1"/>
</dbReference>
<dbReference type="CDD" id="cd06848">
    <property type="entry name" value="GCS_H"/>
    <property type="match status" value="1"/>
</dbReference>
<dbReference type="Gene3D" id="2.40.50.100">
    <property type="match status" value="1"/>
</dbReference>
<comment type="cofactor">
    <cofactor evidence="3">
        <name>(R)-lipoate</name>
        <dbReference type="ChEBI" id="CHEBI:83088"/>
    </cofactor>
    <text evidence="3">Binds 1 lipoyl cofactor covalently.</text>
</comment>
<dbReference type="InterPro" id="IPR017453">
    <property type="entry name" value="GCV_H_sub"/>
</dbReference>
<dbReference type="GO" id="GO:0005829">
    <property type="term" value="C:cytosol"/>
    <property type="evidence" value="ECO:0007669"/>
    <property type="project" value="TreeGrafter"/>
</dbReference>
<accession>A0AAC8QC85</accession>
<dbReference type="NCBIfam" id="NF002270">
    <property type="entry name" value="PRK01202.1"/>
    <property type="match status" value="1"/>
</dbReference>
<evidence type="ECO:0000259" key="5">
    <source>
        <dbReference type="PROSITE" id="PS50968"/>
    </source>
</evidence>